<proteinExistence type="predicted"/>
<protein>
    <submittedName>
        <fullName evidence="2">Uncharacterized protein</fullName>
    </submittedName>
</protein>
<feature type="region of interest" description="Disordered" evidence="1">
    <location>
        <begin position="387"/>
        <end position="408"/>
    </location>
</feature>
<accession>A0A7S2YTN9</accession>
<organism evidence="2">
    <name type="scientific">Entomoneis paludosa</name>
    <dbReference type="NCBI Taxonomy" id="265537"/>
    <lineage>
        <taxon>Eukaryota</taxon>
        <taxon>Sar</taxon>
        <taxon>Stramenopiles</taxon>
        <taxon>Ochrophyta</taxon>
        <taxon>Bacillariophyta</taxon>
        <taxon>Bacillariophyceae</taxon>
        <taxon>Bacillariophycidae</taxon>
        <taxon>Entomoneidaceae</taxon>
        <taxon>Entomoneis</taxon>
    </lineage>
</organism>
<reference evidence="2" key="1">
    <citation type="submission" date="2021-01" db="EMBL/GenBank/DDBJ databases">
        <authorList>
            <person name="Corre E."/>
            <person name="Pelletier E."/>
            <person name="Niang G."/>
            <person name="Scheremetjew M."/>
            <person name="Finn R."/>
            <person name="Kale V."/>
            <person name="Holt S."/>
            <person name="Cochrane G."/>
            <person name="Meng A."/>
            <person name="Brown T."/>
            <person name="Cohen L."/>
        </authorList>
    </citation>
    <scope>NUCLEOTIDE SEQUENCE</scope>
    <source>
        <strain evidence="2">CCMP125</strain>
    </source>
</reference>
<dbReference type="EMBL" id="HBHT01040731">
    <property type="protein sequence ID" value="CAD9995181.1"/>
    <property type="molecule type" value="Transcribed_RNA"/>
</dbReference>
<gene>
    <name evidence="2" type="ORF">APAL1065_LOCUS27356</name>
</gene>
<dbReference type="Gene3D" id="3.90.1140.10">
    <property type="entry name" value="Cyclic phosphodiesterase"/>
    <property type="match status" value="1"/>
</dbReference>
<sequence>MAFKRMNAKTLLLSITVSLGTFIPSVRSWTVQSPATLSMYPRASLLTTQRFLCDALMASRETREDDSDDLEEAEDFLEGSAVMGPEKSTMTNYILDYLRKNSDDEGVEESNEVSPTKPQTNKLLQHTHCVAIPMENCHELMIELESIQRAILYHCPALVHACIPQATTRMPLLYVTAEDPSANERLYEIANQVVRKHLFRPAGERESCESNPFLLRFQSLEMDGPRNEVLQTVAKDENASILREMVEDLQQQCNKQGWTTEVPPDPHSDGSFRPRIPFMRLPADWDDILRRANEKEDDEETFLSSDEGGNGISPIFWFKWLEDDFGTSRMREVAVFKRREDFDGLDEQTFYLPYHSIELPSGDDGLTKQENKFRDYQEKRMIEAEGYHANTNEGSKNLDEPPDIPQDDILLSKTRDRLEELYNSPVSEETPLEIEAAADVKNSMEKSEQSEEEEDEKLLEGVRPEQPEDPNAIDDWMRRRIEAVVANREKIRSEMELSKPKDMPPVEENKVFKKYKEGTLAPSKSEVPLKPELPPFPSQEHCTGFWQVIASPTGFMVEEGDASRSDNLILRVDGTTAGGPILDQEARQKASGGTWRFRGSTADDAGLLIRLVIPPTKERILVMEGRLEKASLSSGITMPNSAFGIPELEERKSRKSSELDNLLYCNGNVWIEDAVTKANREDIGSFSLMKIDVSNNPESYTITVPKPVRNQD</sequence>
<feature type="region of interest" description="Disordered" evidence="1">
    <location>
        <begin position="439"/>
        <end position="471"/>
    </location>
</feature>
<evidence type="ECO:0000256" key="1">
    <source>
        <dbReference type="SAM" id="MobiDB-lite"/>
    </source>
</evidence>
<dbReference type="AlphaFoldDB" id="A0A7S2YTN9"/>
<evidence type="ECO:0000313" key="2">
    <source>
        <dbReference type="EMBL" id="CAD9995181.1"/>
    </source>
</evidence>
<name>A0A7S2YTN9_9STRA</name>